<protein>
    <recommendedName>
        <fullName evidence="2">CAP-Gly domain-containing protein</fullName>
    </recommendedName>
</protein>
<dbReference type="OrthoDB" id="2130750at2759"/>
<dbReference type="STRING" id="619300.G3AHV4"/>
<dbReference type="AlphaFoldDB" id="G3AHV4"/>
<dbReference type="RefSeq" id="XP_007373851.1">
    <property type="nucleotide sequence ID" value="XM_007373789.1"/>
</dbReference>
<feature type="coiled-coil region" evidence="1">
    <location>
        <begin position="79"/>
        <end position="106"/>
    </location>
</feature>
<evidence type="ECO:0000313" key="3">
    <source>
        <dbReference type="EMBL" id="EGW34267.1"/>
    </source>
</evidence>
<dbReference type="InterPro" id="IPR036859">
    <property type="entry name" value="CAP-Gly_dom_sf"/>
</dbReference>
<dbReference type="SMART" id="SM01052">
    <property type="entry name" value="CAP_GLY"/>
    <property type="match status" value="1"/>
</dbReference>
<evidence type="ECO:0000256" key="1">
    <source>
        <dbReference type="SAM" id="Coils"/>
    </source>
</evidence>
<proteinExistence type="predicted"/>
<feature type="coiled-coil region" evidence="1">
    <location>
        <begin position="275"/>
        <end position="354"/>
    </location>
</feature>
<dbReference type="EMBL" id="GL996500">
    <property type="protein sequence ID" value="EGW34267.1"/>
    <property type="molecule type" value="Genomic_DNA"/>
</dbReference>
<dbReference type="InParanoid" id="G3AHV4"/>
<feature type="coiled-coil region" evidence="1">
    <location>
        <begin position="619"/>
        <end position="699"/>
    </location>
</feature>
<keyword evidence="1" id="KW-0175">Coiled coil</keyword>
<sequence length="815" mass="94916">MTEYSVGSKVIVKTTPGIIRYIGTTQFAPGTWYGVELSQPNGKNNGSVEGVQYFHCKPNHGVFVRQSMLEPQKEMSPDLNNVNRIIDKLQNKLKLVTSESSGYKERISELMKESERTMERIGGLESKLEMQLLENEFLKSSNLELTTQLEELSDRYKKLDTEFHLIKEELEINQELEHEFSFVDVEQYSSDDIKSIVERNKQLESALVALKKLSEETENNLKKEIDELKLSQGIEERLEQFEELEKITEHLTHENHELSKTIISLNKTIGELNEIHDLDKQLEETQKQSEAELRKQVSNLTKEIEVNKEKIRTLEDKNKSLQKNIDKSVPEKDLTDYELELKSTQQTLRDLKAKSRADSIKLELVENRYSIVTQHTIPHELSDVILKFKLTISDLNVLSTKFPKKLSGQIYAYFVVMELQEFFKFVHMLLEYNPDLDLNLELLDPILNAITAFIQGDDLQQGIIDEFTQVGKAIHTIIEFSELEGLQLVDNLWVRFINSLLRHQHEFSKSIVEQYPNLRKQLDQLVQEDTAIDITKEIEFPKGKPNFRILFKQINDCVNELHSLITKDELSETQLSLSLENIPHIDFAYGHSIDPVSIYDIKPEPEQIAEKSEVPDSLVSELNSKILQKDQEISDLKLNITMLEQNMKSLTSQNTLNLENLQAKLIKQEQQIQSYLETIKSLELEKEDLKTQLTLVEKNTQEYDLVFNDLKSQHQYNENISFMEQISQLKQINKMRMATPKQDYSWLKKTSRTRWNETTPLMELSRDLRSIALDVKAVHIATTSTWRPKKNLPKYANLLIEERYTHYKSRRNNLL</sequence>
<feature type="coiled-coil region" evidence="1">
    <location>
        <begin position="193"/>
        <end position="231"/>
    </location>
</feature>
<feature type="coiled-coil region" evidence="1">
    <location>
        <begin position="135"/>
        <end position="169"/>
    </location>
</feature>
<dbReference type="PANTHER" id="PTHR18916">
    <property type="entry name" value="DYNACTIN 1-RELATED MICROTUBULE-BINDING"/>
    <property type="match status" value="1"/>
</dbReference>
<dbReference type="Pfam" id="PF01302">
    <property type="entry name" value="CAP_GLY"/>
    <property type="match status" value="1"/>
</dbReference>
<dbReference type="OMA" id="LWHERDH"/>
<dbReference type="eggNOG" id="KOG4568">
    <property type="taxonomic scope" value="Eukaryota"/>
</dbReference>
<name>G3AHV4_SPAPN</name>
<organism evidence="4">
    <name type="scientific">Spathaspora passalidarum (strain NRRL Y-27907 / 11-Y1)</name>
    <dbReference type="NCBI Taxonomy" id="619300"/>
    <lineage>
        <taxon>Eukaryota</taxon>
        <taxon>Fungi</taxon>
        <taxon>Dikarya</taxon>
        <taxon>Ascomycota</taxon>
        <taxon>Saccharomycotina</taxon>
        <taxon>Pichiomycetes</taxon>
        <taxon>Debaryomycetaceae</taxon>
        <taxon>Spathaspora</taxon>
    </lineage>
</organism>
<dbReference type="Proteomes" id="UP000000709">
    <property type="component" value="Unassembled WGS sequence"/>
</dbReference>
<dbReference type="KEGG" id="spaa:SPAPADRAFT_65423"/>
<dbReference type="PROSITE" id="PS00845">
    <property type="entry name" value="CAP_GLY_1"/>
    <property type="match status" value="1"/>
</dbReference>
<accession>G3AHV4</accession>
<feature type="domain" description="CAP-Gly" evidence="2">
    <location>
        <begin position="23"/>
        <end position="65"/>
    </location>
</feature>
<evidence type="ECO:0000259" key="2">
    <source>
        <dbReference type="PROSITE" id="PS50245"/>
    </source>
</evidence>
<dbReference type="SUPFAM" id="SSF74924">
    <property type="entry name" value="Cap-Gly domain"/>
    <property type="match status" value="1"/>
</dbReference>
<dbReference type="Gene3D" id="2.30.30.190">
    <property type="entry name" value="CAP Gly-rich-like domain"/>
    <property type="match status" value="1"/>
</dbReference>
<dbReference type="PROSITE" id="PS50245">
    <property type="entry name" value="CAP_GLY_2"/>
    <property type="match status" value="1"/>
</dbReference>
<dbReference type="HOGENOM" id="CLU_324819_0_0_1"/>
<evidence type="ECO:0000313" key="4">
    <source>
        <dbReference type="Proteomes" id="UP000000709"/>
    </source>
</evidence>
<reference evidence="3 4" key="1">
    <citation type="journal article" date="2011" name="Proc. Natl. Acad. Sci. U.S.A.">
        <title>Comparative genomics of xylose-fermenting fungi for enhanced biofuel production.</title>
        <authorList>
            <person name="Wohlbach D.J."/>
            <person name="Kuo A."/>
            <person name="Sato T.K."/>
            <person name="Potts K.M."/>
            <person name="Salamov A.A."/>
            <person name="LaButti K.M."/>
            <person name="Sun H."/>
            <person name="Clum A."/>
            <person name="Pangilinan J.L."/>
            <person name="Lindquist E.A."/>
            <person name="Lucas S."/>
            <person name="Lapidus A."/>
            <person name="Jin M."/>
            <person name="Gunawan C."/>
            <person name="Balan V."/>
            <person name="Dale B.E."/>
            <person name="Jeffries T.W."/>
            <person name="Zinkel R."/>
            <person name="Barry K.W."/>
            <person name="Grigoriev I.V."/>
            <person name="Gasch A.P."/>
        </authorList>
    </citation>
    <scope>NUCLEOTIDE SEQUENCE [LARGE SCALE GENOMIC DNA]</scope>
    <source>
        <strain evidence="4">NRRL Y-27907 / 11-Y1</strain>
    </source>
</reference>
<dbReference type="InterPro" id="IPR000938">
    <property type="entry name" value="CAP-Gly_domain"/>
</dbReference>
<gene>
    <name evidence="3" type="ORF">SPAPADRAFT_65423</name>
</gene>
<keyword evidence="4" id="KW-1185">Reference proteome</keyword>
<dbReference type="GeneID" id="18875042"/>